<organism evidence="1 2">
    <name type="scientific">Mariniplasma anaerobium</name>
    <dbReference type="NCBI Taxonomy" id="2735436"/>
    <lineage>
        <taxon>Bacteria</taxon>
        <taxon>Bacillati</taxon>
        <taxon>Mycoplasmatota</taxon>
        <taxon>Mollicutes</taxon>
        <taxon>Acholeplasmatales</taxon>
        <taxon>Acholeplasmataceae</taxon>
        <taxon>Mariniplasma</taxon>
    </lineage>
</organism>
<evidence type="ECO:0000313" key="2">
    <source>
        <dbReference type="Proteomes" id="UP000620133"/>
    </source>
</evidence>
<dbReference type="RefSeq" id="WP_176239358.1">
    <property type="nucleotide sequence ID" value="NZ_AP024412.1"/>
</dbReference>
<dbReference type="InterPro" id="IPR007563">
    <property type="entry name" value="DUF554"/>
</dbReference>
<dbReference type="Proteomes" id="UP000620133">
    <property type="component" value="Chromosome"/>
</dbReference>
<sequence length="234" mass="25505">MPIGIIINVSSVLIGGLIGTFLKRYISKDLKNSLPTIFAFAAICIGILSLSKLDSLTIVIISFIVGTICGELFHIEQKINNVIEKSVSKYIKTNDLNNDKFFMTEITIAIAIFCFSGTGIFGAMLEGMIGDSSILISKSVLDFFTAMVFAASIGIIIPALSIFQLGTYLILFYLGMFIEPIMIDSTTANFNAIGGIITIVLGFELMKFKNIRVLNTIPSFVLVLLISYLVNLLS</sequence>
<dbReference type="AlphaFoldDB" id="A0A7U9TKN9"/>
<name>A0A7U9TKN9_9MOLU</name>
<protein>
    <submittedName>
        <fullName evidence="1">Membrane protein</fullName>
    </submittedName>
</protein>
<dbReference type="PANTHER" id="PTHR36111">
    <property type="entry name" value="INNER MEMBRANE PROTEIN-RELATED"/>
    <property type="match status" value="1"/>
</dbReference>
<gene>
    <name evidence="1" type="ORF">MPAN_016100</name>
</gene>
<dbReference type="KEGG" id="manr:MPAN_016100"/>
<proteinExistence type="predicted"/>
<accession>A0A7U9TKN9</accession>
<dbReference type="Pfam" id="PF04474">
    <property type="entry name" value="DUF554"/>
    <property type="match status" value="1"/>
</dbReference>
<keyword evidence="2" id="KW-1185">Reference proteome</keyword>
<evidence type="ECO:0000313" key="1">
    <source>
        <dbReference type="EMBL" id="BCR36717.1"/>
    </source>
</evidence>
<dbReference type="PANTHER" id="PTHR36111:SF2">
    <property type="entry name" value="INNER MEMBRANE PROTEIN"/>
    <property type="match status" value="1"/>
</dbReference>
<reference evidence="1" key="1">
    <citation type="submission" date="2021-01" db="EMBL/GenBank/DDBJ databases">
        <title>Draft genome sequence of Acholeplasmataceae bacterium strain Mahy22.</title>
        <authorList>
            <person name="Watanabe M."/>
            <person name="Kojima H."/>
            <person name="Fukui M."/>
        </authorList>
    </citation>
    <scope>NUCLEOTIDE SEQUENCE</scope>
    <source>
        <strain evidence="1">Mahy22</strain>
    </source>
</reference>
<dbReference type="EMBL" id="AP024412">
    <property type="protein sequence ID" value="BCR36717.1"/>
    <property type="molecule type" value="Genomic_DNA"/>
</dbReference>